<gene>
    <name evidence="1" type="ORF">GCM10017771_50460</name>
</gene>
<keyword evidence="2" id="KW-1185">Reference proteome</keyword>
<sequence length="73" mass="8088">MADDHGLSAMLVSLLAAHRDLNVPPRFEAPPIPVSFTIVPEGELPRGRWQIRSTFGVCDPSFPRREWSCGRGS</sequence>
<evidence type="ECO:0000313" key="1">
    <source>
        <dbReference type="EMBL" id="GHE33355.1"/>
    </source>
</evidence>
<dbReference type="InterPro" id="IPR046175">
    <property type="entry name" value="DUF6177"/>
</dbReference>
<proteinExistence type="predicted"/>
<comment type="caution">
    <text evidence="1">The sequence shown here is derived from an EMBL/GenBank/DDBJ whole genome shotgun (WGS) entry which is preliminary data.</text>
</comment>
<reference evidence="1" key="1">
    <citation type="journal article" date="2014" name="Int. J. Syst. Evol. Microbiol.">
        <title>Complete genome sequence of Corynebacterium casei LMG S-19264T (=DSM 44701T), isolated from a smear-ripened cheese.</title>
        <authorList>
            <consortium name="US DOE Joint Genome Institute (JGI-PGF)"/>
            <person name="Walter F."/>
            <person name="Albersmeier A."/>
            <person name="Kalinowski J."/>
            <person name="Ruckert C."/>
        </authorList>
    </citation>
    <scope>NUCLEOTIDE SEQUENCE</scope>
    <source>
        <strain evidence="1">CGMCC 4.7403</strain>
    </source>
</reference>
<dbReference type="Pfam" id="PF19674">
    <property type="entry name" value="DUF6177"/>
    <property type="match status" value="1"/>
</dbReference>
<protein>
    <submittedName>
        <fullName evidence="1">Uncharacterized protein</fullName>
    </submittedName>
</protein>
<evidence type="ECO:0000313" key="2">
    <source>
        <dbReference type="Proteomes" id="UP000603227"/>
    </source>
</evidence>
<accession>A0A919DDL8</accession>
<organism evidence="1 2">
    <name type="scientific">Streptomyces capitiformicae</name>
    <dbReference type="NCBI Taxonomy" id="2014920"/>
    <lineage>
        <taxon>Bacteria</taxon>
        <taxon>Bacillati</taxon>
        <taxon>Actinomycetota</taxon>
        <taxon>Actinomycetes</taxon>
        <taxon>Kitasatosporales</taxon>
        <taxon>Streptomycetaceae</taxon>
        <taxon>Streptomyces</taxon>
    </lineage>
</organism>
<dbReference type="EMBL" id="BNAT01000018">
    <property type="protein sequence ID" value="GHE33355.1"/>
    <property type="molecule type" value="Genomic_DNA"/>
</dbReference>
<dbReference type="Proteomes" id="UP000603227">
    <property type="component" value="Unassembled WGS sequence"/>
</dbReference>
<dbReference type="AlphaFoldDB" id="A0A919DDL8"/>
<reference evidence="1" key="2">
    <citation type="submission" date="2020-09" db="EMBL/GenBank/DDBJ databases">
        <authorList>
            <person name="Sun Q."/>
            <person name="Zhou Y."/>
        </authorList>
    </citation>
    <scope>NUCLEOTIDE SEQUENCE</scope>
    <source>
        <strain evidence="1">CGMCC 4.7403</strain>
    </source>
</reference>
<name>A0A919DDL8_9ACTN</name>